<dbReference type="PROSITE" id="PS01359">
    <property type="entry name" value="ZF_PHD_1"/>
    <property type="match status" value="1"/>
</dbReference>
<keyword evidence="8" id="KW-0479">Metal-binding</keyword>
<evidence type="ECO:0000256" key="12">
    <source>
        <dbReference type="SAM" id="MobiDB-lite"/>
    </source>
</evidence>
<dbReference type="InterPro" id="IPR050777">
    <property type="entry name" value="SET2_Histone-Lys_MeTrsfase"/>
</dbReference>
<keyword evidence="7" id="KW-0949">S-adenosyl-L-methionine</keyword>
<keyword evidence="18" id="KW-1185">Reference proteome</keyword>
<dbReference type="SUPFAM" id="SSF63748">
    <property type="entry name" value="Tudor/PWWP/MBT"/>
    <property type="match status" value="1"/>
</dbReference>
<feature type="compositionally biased region" description="Polar residues" evidence="12">
    <location>
        <begin position="21"/>
        <end position="30"/>
    </location>
</feature>
<dbReference type="SMART" id="SM00249">
    <property type="entry name" value="PHD"/>
    <property type="match status" value="3"/>
</dbReference>
<feature type="domain" description="Post-SET" evidence="15">
    <location>
        <begin position="517"/>
        <end position="533"/>
    </location>
</feature>
<accession>A0AAV6V0R5</accession>
<dbReference type="GO" id="GO:0140938">
    <property type="term" value="F:histone H3 methyltransferase activity"/>
    <property type="evidence" value="ECO:0007669"/>
    <property type="project" value="UniProtKB-ARBA"/>
</dbReference>
<evidence type="ECO:0000256" key="7">
    <source>
        <dbReference type="ARBA" id="ARBA00022691"/>
    </source>
</evidence>
<dbReference type="InterPro" id="IPR019786">
    <property type="entry name" value="Zinc_finger_PHD-type_CS"/>
</dbReference>
<dbReference type="InterPro" id="IPR006560">
    <property type="entry name" value="AWS_dom"/>
</dbReference>
<keyword evidence="5" id="KW-0489">Methyltransferase</keyword>
<dbReference type="InterPro" id="IPR013083">
    <property type="entry name" value="Znf_RING/FYVE/PHD"/>
</dbReference>
<feature type="compositionally biased region" description="Basic residues" evidence="12">
    <location>
        <begin position="1"/>
        <end position="10"/>
    </location>
</feature>
<dbReference type="GO" id="GO:0008270">
    <property type="term" value="F:zinc ion binding"/>
    <property type="evidence" value="ECO:0007669"/>
    <property type="project" value="UniProtKB-KW"/>
</dbReference>
<dbReference type="Gene3D" id="3.30.40.10">
    <property type="entry name" value="Zinc/RING finger domain, C3HC4 (zinc finger)"/>
    <property type="match status" value="3"/>
</dbReference>
<dbReference type="InterPro" id="IPR000313">
    <property type="entry name" value="PWWP_dom"/>
</dbReference>
<evidence type="ECO:0000256" key="3">
    <source>
        <dbReference type="ARBA" id="ARBA00022454"/>
    </source>
</evidence>
<evidence type="ECO:0000256" key="6">
    <source>
        <dbReference type="ARBA" id="ARBA00022679"/>
    </source>
</evidence>
<name>A0AAV6V0R5_9ARAC</name>
<sequence length="799" mass="90317">MSLPKGRKRKGKEDETIKLETISSETNGTSKKLKQSGEVTETGSHECFCCKQEGDNLMKCSLDSCLKFYHKKCLEGLPSVKTDANLCPLHICLTCHNANPKNSLNSKGDMTQCEKCPLAFHDKDACKIPGTVVSDKETLCPKHFTPEKFRGIKELVKLPFCVECSCNEDLIFCSSCPAAVHIQCLKLKVPFIGEYKCDRCRSGKTILFNDVVWSRVYDYRWWPALVLDPNNEDISEMPHYDGEFPVKWFGREEYYWVNPGRAYPFFHHKINIEAENLKHNVKKVIPNKCFDEAVQLALAAMAEQKLQSVEKSSSNKKPPPFKYVKCNKPVGNVQVNVLDVSGDVTCGCKPEDENPCGYDSMCLNRSMCTECYEDLCEAGAKCQNQKFQKAEYVNAKPYWTETRGWGLKLMEDIKKGTFIAEYCGDLIDEEEMNRRIQQKQLVGDTNFYFCTLDANRIIDAGPKGCISRFMNHSCDPNCETQKWMVLGDARVGIFAKKDLKSGAELTFDYQMDFSHFDKLKCNCGAKRCAGLIGKKLKNGLLDTDDEEENQEDSSSDSEEMNSEKSSRSKVQKASSKKKNRVSKNDNSKIKKEKNVKDDEDDQTSSKKLKKSAKLQNGDAKKETKNGGSKTETPSKDKIVKSDSNNKAFSRKSTKLNQNGDSKKHDELSDDEGNEKPSKKSLKLNQNEKSKLSDDDDFKDNPKPKKAKKDKPVCFKCKTGGKVTDCSVKNCHKSFHVRCLAPKQKPGEKDKFKCPSHFCKKCKAGSTYQCYLCPNAYCEEHVTEKPDSDKFACPKHCDSD</sequence>
<evidence type="ECO:0000256" key="5">
    <source>
        <dbReference type="ARBA" id="ARBA00022603"/>
    </source>
</evidence>
<dbReference type="GO" id="GO:0005634">
    <property type="term" value="C:nucleus"/>
    <property type="evidence" value="ECO:0007669"/>
    <property type="project" value="UniProtKB-SubCell"/>
</dbReference>
<organism evidence="17 18">
    <name type="scientific">Oedothorax gibbosus</name>
    <dbReference type="NCBI Taxonomy" id="931172"/>
    <lineage>
        <taxon>Eukaryota</taxon>
        <taxon>Metazoa</taxon>
        <taxon>Ecdysozoa</taxon>
        <taxon>Arthropoda</taxon>
        <taxon>Chelicerata</taxon>
        <taxon>Arachnida</taxon>
        <taxon>Araneae</taxon>
        <taxon>Araneomorphae</taxon>
        <taxon>Entelegynae</taxon>
        <taxon>Araneoidea</taxon>
        <taxon>Linyphiidae</taxon>
        <taxon>Erigoninae</taxon>
        <taxon>Oedothorax</taxon>
    </lineage>
</organism>
<dbReference type="InterPro" id="IPR046341">
    <property type="entry name" value="SET_dom_sf"/>
</dbReference>
<dbReference type="SMART" id="SM00317">
    <property type="entry name" value="SET"/>
    <property type="match status" value="1"/>
</dbReference>
<evidence type="ECO:0000313" key="17">
    <source>
        <dbReference type="EMBL" id="KAG8190300.1"/>
    </source>
</evidence>
<dbReference type="EMBL" id="JAFNEN010000187">
    <property type="protein sequence ID" value="KAG8190300.1"/>
    <property type="molecule type" value="Genomic_DNA"/>
</dbReference>
<reference evidence="17 18" key="1">
    <citation type="journal article" date="2022" name="Nat. Ecol. Evol.">
        <title>A masculinizing supergene underlies an exaggerated male reproductive morph in a spider.</title>
        <authorList>
            <person name="Hendrickx F."/>
            <person name="De Corte Z."/>
            <person name="Sonet G."/>
            <person name="Van Belleghem S.M."/>
            <person name="Kostlbacher S."/>
            <person name="Vangestel C."/>
        </authorList>
    </citation>
    <scope>NUCLEOTIDE SEQUENCE [LARGE SCALE GENOMIC DNA]</scope>
    <source>
        <strain evidence="17">W744_W776</strain>
    </source>
</reference>
<evidence type="ECO:0000256" key="10">
    <source>
        <dbReference type="ARBA" id="ARBA00022833"/>
    </source>
</evidence>
<evidence type="ECO:0000259" key="13">
    <source>
        <dbReference type="PROSITE" id="PS50280"/>
    </source>
</evidence>
<dbReference type="GO" id="GO:0005694">
    <property type="term" value="C:chromosome"/>
    <property type="evidence" value="ECO:0007669"/>
    <property type="project" value="UniProtKB-SubCell"/>
</dbReference>
<dbReference type="GO" id="GO:0016279">
    <property type="term" value="F:protein-lysine N-methyltransferase activity"/>
    <property type="evidence" value="ECO:0007669"/>
    <property type="project" value="UniProtKB-ARBA"/>
</dbReference>
<dbReference type="InterPro" id="IPR001965">
    <property type="entry name" value="Znf_PHD"/>
</dbReference>
<evidence type="ECO:0000256" key="8">
    <source>
        <dbReference type="ARBA" id="ARBA00022723"/>
    </source>
</evidence>
<comment type="caution">
    <text evidence="17">The sequence shown here is derived from an EMBL/GenBank/DDBJ whole genome shotgun (WGS) entry which is preliminary data.</text>
</comment>
<feature type="compositionally biased region" description="Acidic residues" evidence="12">
    <location>
        <begin position="542"/>
        <end position="560"/>
    </location>
</feature>
<feature type="compositionally biased region" description="Basic and acidic residues" evidence="12">
    <location>
        <begin position="685"/>
        <end position="702"/>
    </location>
</feature>
<dbReference type="Pfam" id="PF00856">
    <property type="entry name" value="SET"/>
    <property type="match status" value="1"/>
</dbReference>
<dbReference type="SMART" id="SM00293">
    <property type="entry name" value="PWWP"/>
    <property type="match status" value="1"/>
</dbReference>
<keyword evidence="9" id="KW-0863">Zinc-finger</keyword>
<feature type="region of interest" description="Disordered" evidence="12">
    <location>
        <begin position="1"/>
        <end position="37"/>
    </location>
</feature>
<evidence type="ECO:0008006" key="19">
    <source>
        <dbReference type="Google" id="ProtNLM"/>
    </source>
</evidence>
<keyword evidence="3" id="KW-0158">Chromosome</keyword>
<comment type="subcellular location">
    <subcellularLocation>
        <location evidence="2">Chromosome</location>
    </subcellularLocation>
    <subcellularLocation>
        <location evidence="1">Nucleus</location>
    </subcellularLocation>
</comment>
<dbReference type="InterPro" id="IPR055198">
    <property type="entry name" value="NSD_PHD"/>
</dbReference>
<dbReference type="Pfam" id="PF22908">
    <property type="entry name" value="PHD_NSD"/>
    <property type="match status" value="2"/>
</dbReference>
<dbReference type="PROSITE" id="PS50280">
    <property type="entry name" value="SET"/>
    <property type="match status" value="1"/>
</dbReference>
<protein>
    <recommendedName>
        <fullName evidence="19">Histone-lysine N-methyltransferase NSD2</fullName>
    </recommendedName>
</protein>
<keyword evidence="10" id="KW-0862">Zinc</keyword>
<evidence type="ECO:0000256" key="11">
    <source>
        <dbReference type="ARBA" id="ARBA00023242"/>
    </source>
</evidence>
<evidence type="ECO:0000259" key="16">
    <source>
        <dbReference type="PROSITE" id="PS51215"/>
    </source>
</evidence>
<feature type="domain" description="AWS" evidence="16">
    <location>
        <begin position="341"/>
        <end position="391"/>
    </location>
</feature>
<evidence type="ECO:0000256" key="2">
    <source>
        <dbReference type="ARBA" id="ARBA00004286"/>
    </source>
</evidence>
<dbReference type="Proteomes" id="UP000827092">
    <property type="component" value="Unassembled WGS sequence"/>
</dbReference>
<dbReference type="SUPFAM" id="SSF82199">
    <property type="entry name" value="SET domain"/>
    <property type="match status" value="1"/>
</dbReference>
<dbReference type="PROSITE" id="PS50868">
    <property type="entry name" value="POST_SET"/>
    <property type="match status" value="1"/>
</dbReference>
<evidence type="ECO:0000256" key="9">
    <source>
        <dbReference type="ARBA" id="ARBA00022771"/>
    </source>
</evidence>
<keyword evidence="4" id="KW-0597">Phosphoprotein</keyword>
<feature type="domain" description="SET" evidence="13">
    <location>
        <begin position="385"/>
        <end position="510"/>
    </location>
</feature>
<dbReference type="SUPFAM" id="SSF57903">
    <property type="entry name" value="FYVE/PHD zinc finger"/>
    <property type="match status" value="2"/>
</dbReference>
<evidence type="ECO:0000313" key="18">
    <source>
        <dbReference type="Proteomes" id="UP000827092"/>
    </source>
</evidence>
<gene>
    <name evidence="17" type="ORF">JTE90_012588</name>
</gene>
<dbReference type="Pfam" id="PF00855">
    <property type="entry name" value="PWWP"/>
    <property type="match status" value="1"/>
</dbReference>
<evidence type="ECO:0000259" key="15">
    <source>
        <dbReference type="PROSITE" id="PS50868"/>
    </source>
</evidence>
<dbReference type="Gene3D" id="2.170.270.10">
    <property type="entry name" value="SET domain"/>
    <property type="match status" value="1"/>
</dbReference>
<evidence type="ECO:0000256" key="1">
    <source>
        <dbReference type="ARBA" id="ARBA00004123"/>
    </source>
</evidence>
<dbReference type="InterPro" id="IPR001214">
    <property type="entry name" value="SET_dom"/>
</dbReference>
<dbReference type="PROSITE" id="PS51215">
    <property type="entry name" value="AWS"/>
    <property type="match status" value="1"/>
</dbReference>
<keyword evidence="11" id="KW-0539">Nucleus</keyword>
<feature type="compositionally biased region" description="Basic residues" evidence="12">
    <location>
        <begin position="567"/>
        <end position="581"/>
    </location>
</feature>
<feature type="compositionally biased region" description="Basic and acidic residues" evidence="12">
    <location>
        <begin position="582"/>
        <end position="596"/>
    </location>
</feature>
<dbReference type="GO" id="GO:0032259">
    <property type="term" value="P:methylation"/>
    <property type="evidence" value="ECO:0007669"/>
    <property type="project" value="UniProtKB-KW"/>
</dbReference>
<evidence type="ECO:0000256" key="4">
    <source>
        <dbReference type="ARBA" id="ARBA00022553"/>
    </source>
</evidence>
<keyword evidence="6" id="KW-0808">Transferase</keyword>
<dbReference type="PANTHER" id="PTHR22884">
    <property type="entry name" value="SET DOMAIN PROTEINS"/>
    <property type="match status" value="1"/>
</dbReference>
<dbReference type="InterPro" id="IPR011011">
    <property type="entry name" value="Znf_FYVE_PHD"/>
</dbReference>
<proteinExistence type="predicted"/>
<dbReference type="AlphaFoldDB" id="A0AAV6V0R5"/>
<dbReference type="PROSITE" id="PS50812">
    <property type="entry name" value="PWWP"/>
    <property type="match status" value="1"/>
</dbReference>
<feature type="domain" description="PWWP" evidence="14">
    <location>
        <begin position="208"/>
        <end position="268"/>
    </location>
</feature>
<evidence type="ECO:0000259" key="14">
    <source>
        <dbReference type="PROSITE" id="PS50812"/>
    </source>
</evidence>
<dbReference type="SMART" id="SM00570">
    <property type="entry name" value="AWS"/>
    <property type="match status" value="1"/>
</dbReference>
<dbReference type="InterPro" id="IPR003616">
    <property type="entry name" value="Post-SET_dom"/>
</dbReference>
<dbReference type="Gene3D" id="2.30.30.140">
    <property type="match status" value="1"/>
</dbReference>
<feature type="region of interest" description="Disordered" evidence="12">
    <location>
        <begin position="542"/>
        <end position="710"/>
    </location>
</feature>
<dbReference type="Pfam" id="PF17907">
    <property type="entry name" value="AWS"/>
    <property type="match status" value="1"/>
</dbReference>